<comment type="caution">
    <text evidence="4">The sequence shown here is derived from an EMBL/GenBank/DDBJ whole genome shotgun (WGS) entry which is preliminary data.</text>
</comment>
<feature type="transmembrane region" description="Helical" evidence="2">
    <location>
        <begin position="78"/>
        <end position="95"/>
    </location>
</feature>
<dbReference type="PANTHER" id="PTHR43318">
    <property type="entry name" value="UDP-N-ACETYLGLUCOSAMINE 4,6-DEHYDRATASE"/>
    <property type="match status" value="1"/>
</dbReference>
<dbReference type="OrthoDB" id="9803111at2"/>
<dbReference type="InterPro" id="IPR051203">
    <property type="entry name" value="Polysaccharide_Synthase-Rel"/>
</dbReference>
<feature type="domain" description="Polysaccharide biosynthesis protein CapD-like" evidence="3">
    <location>
        <begin position="292"/>
        <end position="589"/>
    </location>
</feature>
<dbReference type="InterPro" id="IPR036291">
    <property type="entry name" value="NAD(P)-bd_dom_sf"/>
</dbReference>
<accession>A0A3E1Y9I7</accession>
<dbReference type="SUPFAM" id="SSF51735">
    <property type="entry name" value="NAD(P)-binding Rossmann-fold domains"/>
    <property type="match status" value="1"/>
</dbReference>
<dbReference type="Pfam" id="PF02719">
    <property type="entry name" value="Polysacc_synt_2"/>
    <property type="match status" value="1"/>
</dbReference>
<dbReference type="CDD" id="cd05237">
    <property type="entry name" value="UDP_invert_4-6DH_SDR_e"/>
    <property type="match status" value="1"/>
</dbReference>
<organism evidence="4 5">
    <name type="scientific">Chitinophaga silvatica</name>
    <dbReference type="NCBI Taxonomy" id="2282649"/>
    <lineage>
        <taxon>Bacteria</taxon>
        <taxon>Pseudomonadati</taxon>
        <taxon>Bacteroidota</taxon>
        <taxon>Chitinophagia</taxon>
        <taxon>Chitinophagales</taxon>
        <taxon>Chitinophagaceae</taxon>
        <taxon>Chitinophaga</taxon>
    </lineage>
</organism>
<dbReference type="Proteomes" id="UP000260644">
    <property type="component" value="Unassembled WGS sequence"/>
</dbReference>
<evidence type="ECO:0000256" key="1">
    <source>
        <dbReference type="ARBA" id="ARBA00007430"/>
    </source>
</evidence>
<protein>
    <submittedName>
        <fullName evidence="4">Polysaccharide biosynthesis protein</fullName>
    </submittedName>
</protein>
<proteinExistence type="inferred from homology"/>
<evidence type="ECO:0000313" key="4">
    <source>
        <dbReference type="EMBL" id="RFS22074.1"/>
    </source>
</evidence>
<dbReference type="EMBL" id="QPMM01000007">
    <property type="protein sequence ID" value="RFS22074.1"/>
    <property type="molecule type" value="Genomic_DNA"/>
</dbReference>
<dbReference type="Gene3D" id="3.40.50.720">
    <property type="entry name" value="NAD(P)-binding Rossmann-like Domain"/>
    <property type="match status" value="2"/>
</dbReference>
<sequence length="645" mass="72247">MRNSSWITPSWLILLLDLGCSIVAINLAFLLRLNFDVDALLDFPLTTIVVITGTVNVLLSLALRTYRGIVRFTGLTDIGRIAALNLMCGGLYLVIDYLIHPAADKPLFPVSVILINFFINSSLLLAYRLIVKWTFKYYNNFKAVNKTRAVIYYTGHSSLILRKAISDDPNSELRITAFLADTYNHAGKSLEGLPIYVFRKNEMYKLIKNAKASLLLIPDEHLPAAQLNELVEACMSLNIRVQKIIPVSQWTEGNHNNNSIELKDIHIEDLLERSVINIKNRQLSQEIKGKSILVTGAAGSIGSEIVRQLLNYEPSVIVLCDKAESPLHELELEIAEKGASVPVIPFIGNVCDRVRMQQLFEIYAPQLVYHAAAYKHVPMMEKNPSIAVMNNVLGTKVVAELAVEYGAEKFVMVSTDKAVNPTNVMGASKRIAEIFSQSFNNFLNEEYQKLGPVYNTPPTRFITTRFGNVLGSNGSVIPRFKQQLEKGGPLTVTHPDITRYFMTIPEACQLVLEAGSMGKGGEIFVFDMGKPMKIAELARKMIRMTGKEPGRDIQIVFTGLRPGEKLYEELLNNAENTLPTYHEKIMIAKVRSADFSEVNEQVNMLIESARKHYLTPTVAKMKQLVPEFISKNSTYEELDKGTMII</sequence>
<dbReference type="InterPro" id="IPR003869">
    <property type="entry name" value="Polysac_CapD-like"/>
</dbReference>
<reference evidence="4 5" key="1">
    <citation type="submission" date="2018-07" db="EMBL/GenBank/DDBJ databases">
        <title>Chitinophaga K2CV101002-2 sp. nov., isolated from a monsoon evergreen broad-leaved forest soil.</title>
        <authorList>
            <person name="Lv Y."/>
        </authorList>
    </citation>
    <scope>NUCLEOTIDE SEQUENCE [LARGE SCALE GENOMIC DNA]</scope>
    <source>
        <strain evidence="4 5">GDMCC 1.1288</strain>
    </source>
</reference>
<evidence type="ECO:0000313" key="5">
    <source>
        <dbReference type="Proteomes" id="UP000260644"/>
    </source>
</evidence>
<name>A0A3E1Y9I7_9BACT</name>
<evidence type="ECO:0000259" key="3">
    <source>
        <dbReference type="Pfam" id="PF02719"/>
    </source>
</evidence>
<keyword evidence="2" id="KW-0472">Membrane</keyword>
<dbReference type="AlphaFoldDB" id="A0A3E1Y9I7"/>
<keyword evidence="2" id="KW-1133">Transmembrane helix</keyword>
<feature type="transmembrane region" description="Helical" evidence="2">
    <location>
        <begin position="107"/>
        <end position="127"/>
    </location>
</feature>
<gene>
    <name evidence="4" type="ORF">DVR12_15330</name>
</gene>
<comment type="similarity">
    <text evidence="1">Belongs to the polysaccharide synthase family.</text>
</comment>
<evidence type="ECO:0000256" key="2">
    <source>
        <dbReference type="SAM" id="Phobius"/>
    </source>
</evidence>
<dbReference type="PANTHER" id="PTHR43318:SF1">
    <property type="entry name" value="POLYSACCHARIDE BIOSYNTHESIS PROTEIN EPSC-RELATED"/>
    <property type="match status" value="1"/>
</dbReference>
<keyword evidence="5" id="KW-1185">Reference proteome</keyword>
<feature type="transmembrane region" description="Helical" evidence="2">
    <location>
        <begin position="43"/>
        <end position="66"/>
    </location>
</feature>
<keyword evidence="2" id="KW-0812">Transmembrane</keyword>
<feature type="transmembrane region" description="Helical" evidence="2">
    <location>
        <begin position="12"/>
        <end position="31"/>
    </location>
</feature>